<dbReference type="EC" id="2.8.1.4" evidence="9"/>
<accession>A0ABU8TWQ3</accession>
<dbReference type="Pfam" id="PF22025">
    <property type="entry name" value="ThiI_fer"/>
    <property type="match status" value="1"/>
</dbReference>
<dbReference type="SUPFAM" id="SSF52402">
    <property type="entry name" value="Adenine nucleotide alpha hydrolases-like"/>
    <property type="match status" value="1"/>
</dbReference>
<evidence type="ECO:0000256" key="5">
    <source>
        <dbReference type="ARBA" id="ARBA00022741"/>
    </source>
</evidence>
<dbReference type="InterPro" id="IPR050102">
    <property type="entry name" value="tRNA_sulfurtransferase_ThiI"/>
</dbReference>
<dbReference type="Pfam" id="PF02926">
    <property type="entry name" value="THUMP"/>
    <property type="match status" value="1"/>
</dbReference>
<evidence type="ECO:0000256" key="3">
    <source>
        <dbReference type="ARBA" id="ARBA00022555"/>
    </source>
</evidence>
<dbReference type="GO" id="GO:0140741">
    <property type="term" value="F:tRNA-uracil-4 sulfurtransferase activity"/>
    <property type="evidence" value="ECO:0007669"/>
    <property type="project" value="UniProtKB-EC"/>
</dbReference>
<keyword evidence="7 9" id="KW-0694">RNA-binding</keyword>
<evidence type="ECO:0000313" key="11">
    <source>
        <dbReference type="EMBL" id="MEJ8543280.1"/>
    </source>
</evidence>
<sequence length="386" mass="42552">MLAYDVILARYGEVGLKSPSVRRRFEKKLVHNIRSALDCRATVRNGRIFIYPDNMEEALEGLSKIFGLVSFSPAVTTETEFESIEDTLRRYTDELRSEGLINTRTTFAVRCRRTGQHEFTSQEMAAFAGSVILKNTGASVDLGNPDMEIHIEVRDQETYIYHRVIPGPGGLPAGTQGKVVALLSGGIDSPVAAYLMMRRGCQVIALHMDNTPFTSPEARDKTEKIAEKLAEYSAGVEFKFRTFSYGEYLEKCRESGPERMTCVLCKLGMYTLAEMVAREEGALAIVDGSSLGQVASQTLPNLLATRMNVEMPVLSPLIGMDKVEIEDLARKIGTYDISIIPDGGCSAVPAHPSTAADPQRVLDAARDIDLKNEIIRVLESGSERIM</sequence>
<comment type="function">
    <text evidence="9">Catalyzes the ATP-dependent transfer of a sulfur to tRNA to produce 4-thiouridine in position 8 of tRNAs, which functions as a near-UV photosensor. Also catalyzes the transfer of sulfur to the sulfur carrier protein ThiS, forming ThiS-thiocarboxylate. This is a step in the synthesis of thiazole, in the thiamine biosynthesis pathway. The sulfur is donated as persulfide by IscS.</text>
</comment>
<evidence type="ECO:0000256" key="6">
    <source>
        <dbReference type="ARBA" id="ARBA00022840"/>
    </source>
</evidence>
<dbReference type="Proteomes" id="UP001369247">
    <property type="component" value="Unassembled WGS sequence"/>
</dbReference>
<gene>
    <name evidence="9 11" type="primary">thiI</name>
    <name evidence="11" type="ORF">U2150_07235</name>
</gene>
<dbReference type="InterPro" id="IPR003720">
    <property type="entry name" value="tRNA_STrfase"/>
</dbReference>
<comment type="catalytic activity">
    <reaction evidence="9">
        <text>[ThiS sulfur-carrier protein]-C-terminal Gly-Gly-AMP + S-sulfanyl-L-cysteinyl-[cysteine desulfurase] + AH2 = [ThiS sulfur-carrier protein]-C-terminal-Gly-aminoethanethioate + L-cysteinyl-[cysteine desulfurase] + A + AMP + 2 H(+)</text>
        <dbReference type="Rhea" id="RHEA:43340"/>
        <dbReference type="Rhea" id="RHEA-COMP:12157"/>
        <dbReference type="Rhea" id="RHEA-COMP:12158"/>
        <dbReference type="Rhea" id="RHEA-COMP:12910"/>
        <dbReference type="Rhea" id="RHEA-COMP:19908"/>
        <dbReference type="ChEBI" id="CHEBI:13193"/>
        <dbReference type="ChEBI" id="CHEBI:15378"/>
        <dbReference type="ChEBI" id="CHEBI:17499"/>
        <dbReference type="ChEBI" id="CHEBI:29950"/>
        <dbReference type="ChEBI" id="CHEBI:61963"/>
        <dbReference type="ChEBI" id="CHEBI:90618"/>
        <dbReference type="ChEBI" id="CHEBI:232372"/>
        <dbReference type="ChEBI" id="CHEBI:456215"/>
    </reaction>
</comment>
<feature type="binding site" evidence="9">
    <location>
        <begin position="182"/>
        <end position="183"/>
    </location>
    <ligand>
        <name>ATP</name>
        <dbReference type="ChEBI" id="CHEBI:30616"/>
    </ligand>
</feature>
<feature type="domain" description="THUMP" evidence="10">
    <location>
        <begin position="56"/>
        <end position="164"/>
    </location>
</feature>
<dbReference type="CDD" id="cd01712">
    <property type="entry name" value="PPase_ThiI"/>
    <property type="match status" value="1"/>
</dbReference>
<feature type="binding site" evidence="9">
    <location>
        <position position="297"/>
    </location>
    <ligand>
        <name>ATP</name>
        <dbReference type="ChEBI" id="CHEBI:30616"/>
    </ligand>
</feature>
<dbReference type="NCBIfam" id="TIGR00342">
    <property type="entry name" value="tRNA uracil 4-sulfurtransferase ThiI"/>
    <property type="match status" value="1"/>
</dbReference>
<evidence type="ECO:0000259" key="10">
    <source>
        <dbReference type="PROSITE" id="PS51165"/>
    </source>
</evidence>
<keyword evidence="2 9" id="KW-0963">Cytoplasm</keyword>
<keyword evidence="4 9" id="KW-0808">Transferase</keyword>
<comment type="pathway">
    <text evidence="9">Cofactor biosynthesis; thiamine diphosphate biosynthesis.</text>
</comment>
<dbReference type="PANTHER" id="PTHR43209">
    <property type="entry name" value="TRNA SULFURTRANSFERASE"/>
    <property type="match status" value="1"/>
</dbReference>
<proteinExistence type="inferred from homology"/>
<dbReference type="Gene3D" id="3.40.50.620">
    <property type="entry name" value="HUPs"/>
    <property type="match status" value="1"/>
</dbReference>
<comment type="caution">
    <text evidence="11">The sequence shown here is derived from an EMBL/GenBank/DDBJ whole genome shotgun (WGS) entry which is preliminary data.</text>
</comment>
<dbReference type="PANTHER" id="PTHR43209:SF1">
    <property type="entry name" value="TRNA SULFURTRANSFERASE"/>
    <property type="match status" value="1"/>
</dbReference>
<keyword evidence="5 9" id="KW-0547">Nucleotide-binding</keyword>
<dbReference type="SUPFAM" id="SSF143437">
    <property type="entry name" value="THUMP domain-like"/>
    <property type="match status" value="1"/>
</dbReference>
<evidence type="ECO:0000256" key="1">
    <source>
        <dbReference type="ARBA" id="ARBA00004496"/>
    </source>
</evidence>
<evidence type="ECO:0000256" key="7">
    <source>
        <dbReference type="ARBA" id="ARBA00022884"/>
    </source>
</evidence>
<dbReference type="SMART" id="SM00981">
    <property type="entry name" value="THUMP"/>
    <property type="match status" value="1"/>
</dbReference>
<dbReference type="PROSITE" id="PS51165">
    <property type="entry name" value="THUMP"/>
    <property type="match status" value="1"/>
</dbReference>
<dbReference type="InterPro" id="IPR049962">
    <property type="entry name" value="THUMP_ThiI"/>
</dbReference>
<dbReference type="InterPro" id="IPR054173">
    <property type="entry name" value="ThiI_fer"/>
</dbReference>
<protein>
    <recommendedName>
        <fullName evidence="9">Probable tRNA sulfurtransferase</fullName>
        <ecNumber evidence="9">2.8.1.4</ecNumber>
    </recommendedName>
    <alternativeName>
        <fullName evidence="9">Sulfur carrier protein ThiS sulfurtransferase</fullName>
    </alternativeName>
    <alternativeName>
        <fullName evidence="9">Thiamine biosynthesis protein ThiI</fullName>
    </alternativeName>
    <alternativeName>
        <fullName evidence="9">tRNA 4-thiouridine synthase</fullName>
    </alternativeName>
</protein>
<dbReference type="EMBL" id="JAXUHJ010000010">
    <property type="protein sequence ID" value="MEJ8543280.1"/>
    <property type="molecule type" value="Genomic_DNA"/>
</dbReference>
<dbReference type="CDD" id="cd11716">
    <property type="entry name" value="THUMP_ThiI"/>
    <property type="match status" value="1"/>
</dbReference>
<keyword evidence="12" id="KW-1185">Reference proteome</keyword>
<dbReference type="InterPro" id="IPR014729">
    <property type="entry name" value="Rossmann-like_a/b/a_fold"/>
</dbReference>
<evidence type="ECO:0000256" key="8">
    <source>
        <dbReference type="ARBA" id="ARBA00022977"/>
    </source>
</evidence>
<evidence type="ECO:0000256" key="2">
    <source>
        <dbReference type="ARBA" id="ARBA00022490"/>
    </source>
</evidence>
<feature type="binding site" evidence="9">
    <location>
        <position position="266"/>
    </location>
    <ligand>
        <name>ATP</name>
        <dbReference type="ChEBI" id="CHEBI:30616"/>
    </ligand>
</feature>
<dbReference type="Pfam" id="PF02568">
    <property type="entry name" value="ThiI"/>
    <property type="match status" value="1"/>
</dbReference>
<comment type="subcellular location">
    <subcellularLocation>
        <location evidence="1 9">Cytoplasm</location>
    </subcellularLocation>
</comment>
<keyword evidence="6 9" id="KW-0067">ATP-binding</keyword>
<evidence type="ECO:0000256" key="4">
    <source>
        <dbReference type="ARBA" id="ARBA00022679"/>
    </source>
</evidence>
<comment type="similarity">
    <text evidence="9">Belongs to the ThiI family.</text>
</comment>
<dbReference type="Gene3D" id="3.30.2130.30">
    <property type="match status" value="1"/>
</dbReference>
<keyword evidence="8 9" id="KW-0784">Thiamine biosynthesis</keyword>
<evidence type="ECO:0000256" key="9">
    <source>
        <dbReference type="HAMAP-Rule" id="MF_00021"/>
    </source>
</evidence>
<keyword evidence="3 9" id="KW-0820">tRNA-binding</keyword>
<name>A0ABU8TWQ3_METWO</name>
<dbReference type="InterPro" id="IPR004114">
    <property type="entry name" value="THUMP_dom"/>
</dbReference>
<evidence type="ECO:0000313" key="12">
    <source>
        <dbReference type="Proteomes" id="UP001369247"/>
    </source>
</evidence>
<feature type="binding site" evidence="9">
    <location>
        <position position="288"/>
    </location>
    <ligand>
        <name>ATP</name>
        <dbReference type="ChEBI" id="CHEBI:30616"/>
    </ligand>
</feature>
<organism evidence="11 12">
    <name type="scientific">Methanothermobacter wolfeii</name>
    <name type="common">Methanobacterium wolfei</name>
    <dbReference type="NCBI Taxonomy" id="145261"/>
    <lineage>
        <taxon>Archaea</taxon>
        <taxon>Methanobacteriati</taxon>
        <taxon>Methanobacteriota</taxon>
        <taxon>Methanomada group</taxon>
        <taxon>Methanobacteria</taxon>
        <taxon>Methanobacteriales</taxon>
        <taxon>Methanobacteriaceae</taxon>
        <taxon>Methanothermobacter</taxon>
    </lineage>
</organism>
<comment type="caution">
    <text evidence="9">Lacks conserved residue(s) required for the propagation of feature annotation.</text>
</comment>
<comment type="catalytic activity">
    <reaction evidence="9">
        <text>[ThiI sulfur-carrier protein]-S-sulfanyl-L-cysteine + a uridine in tRNA + 2 reduced [2Fe-2S]-[ferredoxin] + ATP + H(+) = [ThiI sulfur-carrier protein]-L-cysteine + a 4-thiouridine in tRNA + 2 oxidized [2Fe-2S]-[ferredoxin] + AMP + diphosphate</text>
        <dbReference type="Rhea" id="RHEA:24176"/>
        <dbReference type="Rhea" id="RHEA-COMP:10000"/>
        <dbReference type="Rhea" id="RHEA-COMP:10001"/>
        <dbReference type="Rhea" id="RHEA-COMP:13337"/>
        <dbReference type="Rhea" id="RHEA-COMP:13338"/>
        <dbReference type="Rhea" id="RHEA-COMP:13339"/>
        <dbReference type="Rhea" id="RHEA-COMP:13340"/>
        <dbReference type="ChEBI" id="CHEBI:15378"/>
        <dbReference type="ChEBI" id="CHEBI:29950"/>
        <dbReference type="ChEBI" id="CHEBI:30616"/>
        <dbReference type="ChEBI" id="CHEBI:33019"/>
        <dbReference type="ChEBI" id="CHEBI:33737"/>
        <dbReference type="ChEBI" id="CHEBI:33738"/>
        <dbReference type="ChEBI" id="CHEBI:61963"/>
        <dbReference type="ChEBI" id="CHEBI:65315"/>
        <dbReference type="ChEBI" id="CHEBI:136798"/>
        <dbReference type="ChEBI" id="CHEBI:456215"/>
        <dbReference type="EC" id="2.8.1.4"/>
    </reaction>
</comment>
<reference evidence="11 12" key="1">
    <citation type="submission" date="2023-12" db="EMBL/GenBank/DDBJ databases">
        <title>Phenotypic and Genomic Characterization of Methanothermobacter wolfeii Strain BSEL, a CO2-Capturing Archaeon with Minimal Nutrient Requirements.</title>
        <authorList>
            <person name="Ale Enriquez F."/>
            <person name="Ahring B.K."/>
        </authorList>
    </citation>
    <scope>NUCLEOTIDE SEQUENCE [LARGE SCALE GENOMIC DNA]</scope>
    <source>
        <strain evidence="11 12">BSEL-1</strain>
    </source>
</reference>
<dbReference type="InterPro" id="IPR049961">
    <property type="entry name" value="ThiI_N"/>
</dbReference>
<dbReference type="HAMAP" id="MF_00021">
    <property type="entry name" value="ThiI"/>
    <property type="match status" value="1"/>
</dbReference>
<dbReference type="InterPro" id="IPR020536">
    <property type="entry name" value="ThiI_AANH"/>
</dbReference>